<organism evidence="2 3">
    <name type="scientific">Dysgonomonas alginatilytica</name>
    <dbReference type="NCBI Taxonomy" id="1605892"/>
    <lineage>
        <taxon>Bacteria</taxon>
        <taxon>Pseudomonadati</taxon>
        <taxon>Bacteroidota</taxon>
        <taxon>Bacteroidia</taxon>
        <taxon>Bacteroidales</taxon>
        <taxon>Dysgonomonadaceae</taxon>
        <taxon>Dysgonomonas</taxon>
    </lineage>
</organism>
<proteinExistence type="predicted"/>
<dbReference type="EMBL" id="QICL01000001">
    <property type="protein sequence ID" value="PXV69058.1"/>
    <property type="molecule type" value="Genomic_DNA"/>
</dbReference>
<reference evidence="2 3" key="1">
    <citation type="submission" date="2018-03" db="EMBL/GenBank/DDBJ databases">
        <title>Genomic Encyclopedia of Archaeal and Bacterial Type Strains, Phase II (KMG-II): from individual species to whole genera.</title>
        <authorList>
            <person name="Goeker M."/>
        </authorList>
    </citation>
    <scope>NUCLEOTIDE SEQUENCE [LARGE SCALE GENOMIC DNA]</scope>
    <source>
        <strain evidence="2 3">DSM 100214</strain>
    </source>
</reference>
<dbReference type="CDD" id="cd00371">
    <property type="entry name" value="HMA"/>
    <property type="match status" value="1"/>
</dbReference>
<evidence type="ECO:0000313" key="3">
    <source>
        <dbReference type="Proteomes" id="UP000247973"/>
    </source>
</evidence>
<accession>A0A2V3PWU2</accession>
<name>A0A2V3PWU2_9BACT</name>
<sequence>MSQELKFKTTINCNNCVAKVKPLLEKVNGIDSWNVDTDNSDKILTVNSSGATAQQIIDAVEQVGFDIEKV</sequence>
<comment type="caution">
    <text evidence="2">The sequence shown here is derived from an EMBL/GenBank/DDBJ whole genome shotgun (WGS) entry which is preliminary data.</text>
</comment>
<feature type="domain" description="HMA" evidence="1">
    <location>
        <begin position="2"/>
        <end position="68"/>
    </location>
</feature>
<dbReference type="Gene3D" id="3.30.70.100">
    <property type="match status" value="1"/>
</dbReference>
<keyword evidence="3" id="KW-1185">Reference proteome</keyword>
<dbReference type="InterPro" id="IPR036163">
    <property type="entry name" value="HMA_dom_sf"/>
</dbReference>
<dbReference type="GO" id="GO:0046872">
    <property type="term" value="F:metal ion binding"/>
    <property type="evidence" value="ECO:0007669"/>
    <property type="project" value="InterPro"/>
</dbReference>
<gene>
    <name evidence="2" type="ORF">CLV62_101327</name>
</gene>
<dbReference type="InterPro" id="IPR006121">
    <property type="entry name" value="HMA_dom"/>
</dbReference>
<evidence type="ECO:0000313" key="2">
    <source>
        <dbReference type="EMBL" id="PXV69058.1"/>
    </source>
</evidence>
<dbReference type="AlphaFoldDB" id="A0A2V3PWU2"/>
<protein>
    <submittedName>
        <fullName evidence="2">Copper chaperone</fullName>
    </submittedName>
</protein>
<dbReference type="RefSeq" id="WP_050708942.1">
    <property type="nucleotide sequence ID" value="NZ_QICL01000001.1"/>
</dbReference>
<evidence type="ECO:0000259" key="1">
    <source>
        <dbReference type="PROSITE" id="PS50846"/>
    </source>
</evidence>
<dbReference type="SUPFAM" id="SSF55008">
    <property type="entry name" value="HMA, heavy metal-associated domain"/>
    <property type="match status" value="1"/>
</dbReference>
<dbReference type="PROSITE" id="PS50846">
    <property type="entry name" value="HMA_2"/>
    <property type="match status" value="1"/>
</dbReference>
<dbReference type="Proteomes" id="UP000247973">
    <property type="component" value="Unassembled WGS sequence"/>
</dbReference>
<dbReference type="OrthoDB" id="677920at2"/>
<dbReference type="Pfam" id="PF00403">
    <property type="entry name" value="HMA"/>
    <property type="match status" value="1"/>
</dbReference>